<proteinExistence type="predicted"/>
<organism evidence="2 3">
    <name type="scientific">Agrococcus carbonis</name>
    <dbReference type="NCBI Taxonomy" id="684552"/>
    <lineage>
        <taxon>Bacteria</taxon>
        <taxon>Bacillati</taxon>
        <taxon>Actinomycetota</taxon>
        <taxon>Actinomycetes</taxon>
        <taxon>Micrococcales</taxon>
        <taxon>Microbacteriaceae</taxon>
        <taxon>Agrococcus</taxon>
    </lineage>
</organism>
<gene>
    <name evidence="2" type="ORF">SAMN04489719_1784</name>
</gene>
<dbReference type="Proteomes" id="UP000199649">
    <property type="component" value="Chromosome I"/>
</dbReference>
<keyword evidence="1" id="KW-1133">Transmembrane helix</keyword>
<keyword evidence="1" id="KW-0472">Membrane</keyword>
<evidence type="ECO:0000313" key="2">
    <source>
        <dbReference type="EMBL" id="SDS20522.1"/>
    </source>
</evidence>
<dbReference type="RefSeq" id="WP_092666683.1">
    <property type="nucleotide sequence ID" value="NZ_LT629734.1"/>
</dbReference>
<name>A0A1H1QAK4_9MICO</name>
<evidence type="ECO:0000313" key="3">
    <source>
        <dbReference type="Proteomes" id="UP000199649"/>
    </source>
</evidence>
<keyword evidence="1" id="KW-0812">Transmembrane</keyword>
<dbReference type="STRING" id="684552.SAMN04489719_1784"/>
<protein>
    <submittedName>
        <fullName evidence="2">Uncharacterized protein</fullName>
    </submittedName>
</protein>
<keyword evidence="3" id="KW-1185">Reference proteome</keyword>
<dbReference type="EMBL" id="LT629734">
    <property type="protein sequence ID" value="SDS20522.1"/>
    <property type="molecule type" value="Genomic_DNA"/>
</dbReference>
<feature type="transmembrane region" description="Helical" evidence="1">
    <location>
        <begin position="6"/>
        <end position="27"/>
    </location>
</feature>
<reference evidence="3" key="1">
    <citation type="submission" date="2016-10" db="EMBL/GenBank/DDBJ databases">
        <authorList>
            <person name="Varghese N."/>
            <person name="Submissions S."/>
        </authorList>
    </citation>
    <scope>NUCLEOTIDE SEQUENCE [LARGE SCALE GENOMIC DNA]</scope>
    <source>
        <strain evidence="3">DSM 22965</strain>
    </source>
</reference>
<evidence type="ECO:0000256" key="1">
    <source>
        <dbReference type="SAM" id="Phobius"/>
    </source>
</evidence>
<accession>A0A1H1QAK4</accession>
<sequence length="88" mass="9465">MDTNSTWLIAIGIIAIVAAASAVVTALRGRAPRTPIDAERLARLRDAVADREARAEAARLDARVAADRHARTRAPQRERVAQLWAGGV</sequence>
<dbReference type="AlphaFoldDB" id="A0A1H1QAK4"/>